<organism evidence="6 7">
    <name type="scientific">Ostreococcus tauri</name>
    <name type="common">Marine green alga</name>
    <dbReference type="NCBI Taxonomy" id="70448"/>
    <lineage>
        <taxon>Eukaryota</taxon>
        <taxon>Viridiplantae</taxon>
        <taxon>Chlorophyta</taxon>
        <taxon>Mamiellophyceae</taxon>
        <taxon>Mamiellales</taxon>
        <taxon>Bathycoccaceae</taxon>
        <taxon>Ostreococcus</taxon>
    </lineage>
</organism>
<evidence type="ECO:0000256" key="3">
    <source>
        <dbReference type="ARBA" id="ARBA00024947"/>
    </source>
</evidence>
<feature type="compositionally biased region" description="Low complexity" evidence="4">
    <location>
        <begin position="43"/>
        <end position="52"/>
    </location>
</feature>
<keyword evidence="7" id="KW-1185">Reference proteome</keyword>
<dbReference type="EMBL" id="CAID01000014">
    <property type="protein sequence ID" value="CEG02165.1"/>
    <property type="molecule type" value="Genomic_DNA"/>
</dbReference>
<evidence type="ECO:0000313" key="7">
    <source>
        <dbReference type="Proteomes" id="UP000009170"/>
    </source>
</evidence>
<dbReference type="GO" id="GO:0048039">
    <property type="term" value="F:ubiquinone binding"/>
    <property type="evidence" value="ECO:0007669"/>
    <property type="project" value="InterPro"/>
</dbReference>
<dbReference type="SUPFAM" id="SSF55961">
    <property type="entry name" value="Bet v1-like"/>
    <property type="match status" value="1"/>
</dbReference>
<dbReference type="STRING" id="70448.A0A096PB25"/>
<dbReference type="GO" id="GO:0005739">
    <property type="term" value="C:mitochondrion"/>
    <property type="evidence" value="ECO:0007669"/>
    <property type="project" value="TreeGrafter"/>
</dbReference>
<comment type="caution">
    <text evidence="6">The sequence shown here is derived from an EMBL/GenBank/DDBJ whole genome shotgun (WGS) entry which is preliminary data.</text>
</comment>
<dbReference type="Gene3D" id="3.30.530.20">
    <property type="match status" value="1"/>
</dbReference>
<dbReference type="FunCoup" id="A0A096PB25">
    <property type="interactions" value="582"/>
</dbReference>
<comment type="subunit">
    <text evidence="2">Interacts with coenzyme Q.</text>
</comment>
<feature type="domain" description="Coenzyme Q-binding protein COQ10 START" evidence="5">
    <location>
        <begin position="85"/>
        <end position="231"/>
    </location>
</feature>
<comment type="similarity">
    <text evidence="1">Belongs to the COQ10 family.</text>
</comment>
<feature type="region of interest" description="Disordered" evidence="4">
    <location>
        <begin position="43"/>
        <end position="62"/>
    </location>
</feature>
<reference evidence="7" key="1">
    <citation type="journal article" date="2006" name="Proc. Natl. Acad. Sci. U.S.A.">
        <title>Genome analysis of the smallest free-living eukaryote Ostreococcus tauri unveils many unique features.</title>
        <authorList>
            <person name="Derelle E."/>
            <person name="Ferraz C."/>
            <person name="Rombauts S."/>
            <person name="Rouze P."/>
            <person name="Worden A.Z."/>
            <person name="Robbens S."/>
            <person name="Partensky F."/>
            <person name="Degroeve S."/>
            <person name="Echeynie S."/>
            <person name="Cooke R."/>
            <person name="Saeys Y."/>
            <person name="Wuyts J."/>
            <person name="Jabbari K."/>
            <person name="Bowler C."/>
            <person name="Panaud O."/>
            <person name="Piegu B."/>
            <person name="Ball S.G."/>
            <person name="Ral J.-P."/>
            <person name="Bouget F.-Y."/>
            <person name="Piganeau G."/>
            <person name="De Baets B."/>
            <person name="Picard A."/>
            <person name="Delseny M."/>
            <person name="Demaille J."/>
            <person name="Van de Peer Y."/>
            <person name="Moreau H."/>
        </authorList>
    </citation>
    <scope>NUCLEOTIDE SEQUENCE [LARGE SCALE GENOMIC DNA]</scope>
    <source>
        <strain evidence="7">OTTH 0595 / CCAP 157/2 / RCC745</strain>
    </source>
</reference>
<evidence type="ECO:0000256" key="1">
    <source>
        <dbReference type="ARBA" id="ARBA00006885"/>
    </source>
</evidence>
<evidence type="ECO:0000256" key="2">
    <source>
        <dbReference type="ARBA" id="ARBA00011814"/>
    </source>
</evidence>
<evidence type="ECO:0000256" key="4">
    <source>
        <dbReference type="SAM" id="MobiDB-lite"/>
    </source>
</evidence>
<dbReference type="CDD" id="cd07813">
    <property type="entry name" value="COQ10p_like"/>
    <property type="match status" value="1"/>
</dbReference>
<dbReference type="Proteomes" id="UP000009170">
    <property type="component" value="Unassembled WGS sequence"/>
</dbReference>
<dbReference type="InterPro" id="IPR005031">
    <property type="entry name" value="COQ10_START"/>
</dbReference>
<gene>
    <name evidence="6" type="ORF">OT_ostta14g02620</name>
</gene>
<evidence type="ECO:0000313" key="6">
    <source>
        <dbReference type="EMBL" id="CEG02165.1"/>
    </source>
</evidence>
<dbReference type="PANTHER" id="PTHR12901">
    <property type="entry name" value="SPERM PROTEIN HOMOLOG"/>
    <property type="match status" value="1"/>
</dbReference>
<dbReference type="OrthoDB" id="292693at2759"/>
<evidence type="ECO:0000259" key="5">
    <source>
        <dbReference type="Pfam" id="PF03364"/>
    </source>
</evidence>
<dbReference type="GeneID" id="9837739"/>
<dbReference type="KEGG" id="ota:OT_ostta14g02620"/>
<dbReference type="GO" id="GO:0045333">
    <property type="term" value="P:cellular respiration"/>
    <property type="evidence" value="ECO:0007669"/>
    <property type="project" value="InterPro"/>
</dbReference>
<dbReference type="InterPro" id="IPR044996">
    <property type="entry name" value="COQ10-like"/>
</dbReference>
<dbReference type="RefSeq" id="XP_022841384.1">
    <property type="nucleotide sequence ID" value="XM_022982617.1"/>
</dbReference>
<dbReference type="PANTHER" id="PTHR12901:SF10">
    <property type="entry name" value="COENZYME Q-BINDING PROTEIN COQ10, MITOCHONDRIAL"/>
    <property type="match status" value="1"/>
</dbReference>
<dbReference type="InParanoid" id="A0A096PB25"/>
<dbReference type="InterPro" id="IPR023393">
    <property type="entry name" value="START-like_dom_sf"/>
</dbReference>
<sequence>MRRVARALARETRAISCETTAWTRARVDGERAVVRGGCARGARGASTATRRTTGADDDDDGASTLRRRFSARKIVKGITRESLCAVVADVDQYSSFVPFCAGARRTPRARWGVEREREALARGEEYFEADLEIGFKLFNEKYTSAVTCARPEKVTATSVSSGLFRSMTTTWTFSPLDDDDADGDDALSGLPPSDGVVVDFEIDFEVKDPMHAAAVSVVFDDVARSQIQAFEKRCRQLALENASFHAKG</sequence>
<dbReference type="Pfam" id="PF03364">
    <property type="entry name" value="Polyketide_cyc"/>
    <property type="match status" value="1"/>
</dbReference>
<protein>
    <submittedName>
        <fullName evidence="6">Streptomyces cyclase/dehydrase</fullName>
    </submittedName>
</protein>
<reference evidence="6 7" key="2">
    <citation type="journal article" date="2014" name="BMC Genomics">
        <title>An improved genome of the model marine alga Ostreococcus tauri unfolds by assessing Illumina de novo assemblies.</title>
        <authorList>
            <person name="Blanc-Mathieu R."/>
            <person name="Verhelst B."/>
            <person name="Derelle E."/>
            <person name="Rombauts S."/>
            <person name="Bouget F.Y."/>
            <person name="Carre I."/>
            <person name="Chateau A."/>
            <person name="Eyre-Walker A."/>
            <person name="Grimsley N."/>
            <person name="Moreau H."/>
            <person name="Piegu B."/>
            <person name="Rivals E."/>
            <person name="Schackwitz W."/>
            <person name="Van de Peer Y."/>
            <person name="Piganeau G."/>
        </authorList>
    </citation>
    <scope>NUCLEOTIDE SEQUENCE [LARGE SCALE GENOMIC DNA]</scope>
    <source>
        <strain evidence="7">OTTH 0595 / CCAP 157/2 / RCC745</strain>
    </source>
</reference>
<dbReference type="AlphaFoldDB" id="A0A096PB25"/>
<proteinExistence type="inferred from homology"/>
<comment type="function">
    <text evidence="3">Required for the function of coenzyme Q in the respiratory chain. May serve as a chaperone or may be involved in the transport of Q6 from its site of synthesis to the catalytic sites of the respiratory complexes.</text>
</comment>
<accession>A0A096PB25</accession>
<name>A0A096PB25_OSTTA</name>